<dbReference type="EMBL" id="HBFC01005721">
    <property type="protein sequence ID" value="CAD8700521.1"/>
    <property type="molecule type" value="Transcribed_RNA"/>
</dbReference>
<dbReference type="Pfam" id="PF00183">
    <property type="entry name" value="HSP90"/>
    <property type="match status" value="2"/>
</dbReference>
<dbReference type="PIRSF" id="PIRSF002583">
    <property type="entry name" value="Hsp90"/>
    <property type="match status" value="1"/>
</dbReference>
<feature type="compositionally biased region" description="Basic and acidic residues" evidence="6">
    <location>
        <begin position="564"/>
        <end position="577"/>
    </location>
</feature>
<feature type="region of interest" description="Disordered" evidence="6">
    <location>
        <begin position="561"/>
        <end position="581"/>
    </location>
</feature>
<evidence type="ECO:0000256" key="5">
    <source>
        <dbReference type="PIRSR" id="PIRSR002583-1"/>
    </source>
</evidence>
<dbReference type="SUPFAM" id="SSF110942">
    <property type="entry name" value="HSP90 C-terminal domain"/>
    <property type="match status" value="1"/>
</dbReference>
<dbReference type="Pfam" id="PF13589">
    <property type="entry name" value="HATPase_c_3"/>
    <property type="match status" value="1"/>
</dbReference>
<dbReference type="SUPFAM" id="SSF55874">
    <property type="entry name" value="ATPase domain of HSP90 chaperone/DNA topoisomerase II/histidine kinase"/>
    <property type="match status" value="1"/>
</dbReference>
<feature type="compositionally biased region" description="Polar residues" evidence="6">
    <location>
        <begin position="16"/>
        <end position="30"/>
    </location>
</feature>
<evidence type="ECO:0000256" key="6">
    <source>
        <dbReference type="SAM" id="MobiDB-lite"/>
    </source>
</evidence>
<feature type="binding site" evidence="5">
    <location>
        <position position="229"/>
    </location>
    <ligand>
        <name>ATP</name>
        <dbReference type="ChEBI" id="CHEBI:30616"/>
    </ligand>
</feature>
<accession>A0A7S0S9I5</accession>
<evidence type="ECO:0000256" key="3">
    <source>
        <dbReference type="ARBA" id="ARBA00022840"/>
    </source>
</evidence>
<dbReference type="FunFam" id="3.30.230.80:FF:000004">
    <property type="entry name" value="Heat shock protein 75 kDa"/>
    <property type="match status" value="1"/>
</dbReference>
<feature type="binding site" evidence="5">
    <location>
        <position position="384"/>
    </location>
    <ligand>
        <name>ATP</name>
        <dbReference type="ChEBI" id="CHEBI:30616"/>
    </ligand>
</feature>
<proteinExistence type="inferred from homology"/>
<feature type="region of interest" description="Disordered" evidence="6">
    <location>
        <begin position="15"/>
        <end position="38"/>
    </location>
</feature>
<gene>
    <name evidence="7" type="ORF">MANT1106_LOCUS3203</name>
</gene>
<feature type="binding site" evidence="5">
    <location>
        <position position="67"/>
    </location>
    <ligand>
        <name>ATP</name>
        <dbReference type="ChEBI" id="CHEBI:30616"/>
    </ligand>
</feature>
<dbReference type="InterPro" id="IPR037196">
    <property type="entry name" value="HSP90_C"/>
</dbReference>
<protein>
    <recommendedName>
        <fullName evidence="8">Histidine kinase/HSP90-like ATPase domain-containing protein</fullName>
    </recommendedName>
</protein>
<keyword evidence="4" id="KW-0143">Chaperone</keyword>
<dbReference type="Gene3D" id="3.30.230.80">
    <property type="match status" value="1"/>
</dbReference>
<evidence type="ECO:0000313" key="7">
    <source>
        <dbReference type="EMBL" id="CAD8700521.1"/>
    </source>
</evidence>
<dbReference type="GO" id="GO:0016887">
    <property type="term" value="F:ATP hydrolysis activity"/>
    <property type="evidence" value="ECO:0007669"/>
    <property type="project" value="InterPro"/>
</dbReference>
<dbReference type="InterPro" id="IPR020568">
    <property type="entry name" value="Ribosomal_Su5_D2-typ_SF"/>
</dbReference>
<feature type="binding site" evidence="5">
    <location>
        <position position="110"/>
    </location>
    <ligand>
        <name>ATP</name>
        <dbReference type="ChEBI" id="CHEBI:30616"/>
    </ligand>
</feature>
<feature type="compositionally biased region" description="Basic and acidic residues" evidence="6">
    <location>
        <begin position="457"/>
        <end position="477"/>
    </location>
</feature>
<keyword evidence="2 5" id="KW-0547">Nucleotide-binding</keyword>
<dbReference type="AlphaFoldDB" id="A0A7S0S9I5"/>
<dbReference type="InterPro" id="IPR020575">
    <property type="entry name" value="Hsp90_N"/>
</dbReference>
<dbReference type="GO" id="GO:0051082">
    <property type="term" value="F:unfolded protein binding"/>
    <property type="evidence" value="ECO:0007669"/>
    <property type="project" value="InterPro"/>
</dbReference>
<feature type="binding site" evidence="5">
    <location>
        <position position="123"/>
    </location>
    <ligand>
        <name>ATP</name>
        <dbReference type="ChEBI" id="CHEBI:30616"/>
    </ligand>
</feature>
<feature type="binding site" evidence="5">
    <location>
        <begin position="130"/>
        <end position="131"/>
    </location>
    <ligand>
        <name>ATP</name>
        <dbReference type="ChEBI" id="CHEBI:30616"/>
    </ligand>
</feature>
<dbReference type="GO" id="GO:0005524">
    <property type="term" value="F:ATP binding"/>
    <property type="evidence" value="ECO:0007669"/>
    <property type="project" value="UniProtKB-KW"/>
</dbReference>
<dbReference type="GO" id="GO:0140662">
    <property type="term" value="F:ATP-dependent protein folding chaperone"/>
    <property type="evidence" value="ECO:0007669"/>
    <property type="project" value="InterPro"/>
</dbReference>
<dbReference type="CDD" id="cd16927">
    <property type="entry name" value="HATPase_Hsp90-like"/>
    <property type="match status" value="1"/>
</dbReference>
<organism evidence="7">
    <name type="scientific">Mantoniella antarctica</name>
    <dbReference type="NCBI Taxonomy" id="81844"/>
    <lineage>
        <taxon>Eukaryota</taxon>
        <taxon>Viridiplantae</taxon>
        <taxon>Chlorophyta</taxon>
        <taxon>Mamiellophyceae</taxon>
        <taxon>Mamiellales</taxon>
        <taxon>Mamiellaceae</taxon>
        <taxon>Mantoniella</taxon>
    </lineage>
</organism>
<evidence type="ECO:0000256" key="2">
    <source>
        <dbReference type="ARBA" id="ARBA00022741"/>
    </source>
</evidence>
<dbReference type="SUPFAM" id="SSF54211">
    <property type="entry name" value="Ribosomal protein S5 domain 2-like"/>
    <property type="match status" value="1"/>
</dbReference>
<dbReference type="Gene3D" id="3.30.565.10">
    <property type="entry name" value="Histidine kinase-like ATPase, C-terminal domain"/>
    <property type="match status" value="1"/>
</dbReference>
<evidence type="ECO:0000256" key="4">
    <source>
        <dbReference type="ARBA" id="ARBA00023186"/>
    </source>
</evidence>
<dbReference type="Gene3D" id="3.40.50.11260">
    <property type="match status" value="1"/>
</dbReference>
<dbReference type="PRINTS" id="PR00775">
    <property type="entry name" value="HEATSHOCK90"/>
</dbReference>
<dbReference type="PANTHER" id="PTHR11528">
    <property type="entry name" value="HEAT SHOCK PROTEIN 90 FAMILY MEMBER"/>
    <property type="match status" value="1"/>
</dbReference>
<dbReference type="NCBIfam" id="NF003555">
    <property type="entry name" value="PRK05218.1"/>
    <property type="match status" value="1"/>
</dbReference>
<dbReference type="InterPro" id="IPR036890">
    <property type="entry name" value="HATPase_C_sf"/>
</dbReference>
<reference evidence="7" key="1">
    <citation type="submission" date="2021-01" db="EMBL/GenBank/DDBJ databases">
        <authorList>
            <person name="Corre E."/>
            <person name="Pelletier E."/>
            <person name="Niang G."/>
            <person name="Scheremetjew M."/>
            <person name="Finn R."/>
            <person name="Kale V."/>
            <person name="Holt S."/>
            <person name="Cochrane G."/>
            <person name="Meng A."/>
            <person name="Brown T."/>
            <person name="Cohen L."/>
        </authorList>
    </citation>
    <scope>NUCLEOTIDE SEQUENCE</scope>
    <source>
        <strain evidence="7">SL-175</strain>
    </source>
</reference>
<feature type="region of interest" description="Disordered" evidence="6">
    <location>
        <begin position="457"/>
        <end position="481"/>
    </location>
</feature>
<keyword evidence="3 5" id="KW-0067">ATP-binding</keyword>
<evidence type="ECO:0000256" key="1">
    <source>
        <dbReference type="ARBA" id="ARBA00008239"/>
    </source>
</evidence>
<sequence>MSSLRTLRGIAASAHAVSSDSESRGTTQGGAESAGVEEVHSFQAETRRLLDIVTNSLYTDKEVFVRELVSNASDALEKCRHAHLAKGADPGALEVTITTDDALRRFTITDSGMGMSRADLVSNLGTIARSGSKAFVDELSAGGEGATASTNIIGKFGVGFYSAFMVSERVDVFSSTGDGVGWKWSSSGDGTYTLASCGVELRAPVGGNADAKTNGEEDEVGGKAPWRGTRVVLHVKEADRAIAAAGWAVENTLKKYSAFVGFPVNLNGRRTNDIDALWTKRANEVSDEDATTFYRFVGGALDAPAFRLHFSADAPLTIRALLFAPSENPEKGFAARGVEGDQSGLSLYSRRVLIQANARGLLPGFMRWVRGVVDCEDVPLNISRESLQDSDLVRRLGEIITRRMIKFLGERAKKEPERYAEWYAKMGVFIKEGVCGDQSYAYKESLVPLLRFDSSRKQEEVEEGSEPKSEADGDGGKPAKPAQVSLDEYVARMPAGQKDIYYLVSSGGRKQAESSPYLELTRAKGYEVLFLYAHVDEFVMQHVRRHKGKDLVSVEVAELEDDADAKKEGDADGKSEGEGEALGEEAMEKLCQWFAEKALPGRVTGVKSSSRLRSSPALLVGHEPEAMRRYRLMLTMMQDDATATKLDDLQSAAGLELNPRHAIMRAIDAARASSDPEAQRAAQLVAEQVFDNARVAAGALSDPREMVGRINQILELALPKPSTPPIP</sequence>
<feature type="binding site" evidence="5">
    <location>
        <position position="71"/>
    </location>
    <ligand>
        <name>ATP</name>
        <dbReference type="ChEBI" id="CHEBI:30616"/>
    </ligand>
</feature>
<dbReference type="HAMAP" id="MF_00505">
    <property type="entry name" value="HSP90"/>
    <property type="match status" value="1"/>
</dbReference>
<name>A0A7S0S9I5_9CHLO</name>
<comment type="similarity">
    <text evidence="1">Belongs to the heat shock protein 90 family.</text>
</comment>
<dbReference type="Gene3D" id="1.20.120.790">
    <property type="entry name" value="Heat shock protein 90, C-terminal domain"/>
    <property type="match status" value="1"/>
</dbReference>
<evidence type="ECO:0008006" key="8">
    <source>
        <dbReference type="Google" id="ProtNLM"/>
    </source>
</evidence>
<feature type="binding site" evidence="5">
    <location>
        <position position="115"/>
    </location>
    <ligand>
        <name>ATP</name>
        <dbReference type="ChEBI" id="CHEBI:30616"/>
    </ligand>
</feature>
<dbReference type="InterPro" id="IPR001404">
    <property type="entry name" value="Hsp90_fam"/>
</dbReference>